<dbReference type="EMBL" id="BMAV01015470">
    <property type="protein sequence ID" value="GFY64920.1"/>
    <property type="molecule type" value="Genomic_DNA"/>
</dbReference>
<reference evidence="1" key="1">
    <citation type="submission" date="2020-08" db="EMBL/GenBank/DDBJ databases">
        <title>Multicomponent nature underlies the extraordinary mechanical properties of spider dragline silk.</title>
        <authorList>
            <person name="Kono N."/>
            <person name="Nakamura H."/>
            <person name="Mori M."/>
            <person name="Yoshida Y."/>
            <person name="Ohtoshi R."/>
            <person name="Malay A.D."/>
            <person name="Moran D.A.P."/>
            <person name="Tomita M."/>
            <person name="Numata K."/>
            <person name="Arakawa K."/>
        </authorList>
    </citation>
    <scope>NUCLEOTIDE SEQUENCE</scope>
</reference>
<dbReference type="AlphaFoldDB" id="A0A8X6Y5U9"/>
<sequence>MESRDKRFPVTLTVCARESNYERSRGMLEGLGHARVAEAFRTAVDGFAFYVPEVGLNGGCGFCSIEAVHRLEIVVNWK</sequence>
<dbReference type="Proteomes" id="UP000886998">
    <property type="component" value="Unassembled WGS sequence"/>
</dbReference>
<protein>
    <submittedName>
        <fullName evidence="1">Uncharacterized protein</fullName>
    </submittedName>
</protein>
<gene>
    <name evidence="1" type="ORF">TNIN_215941</name>
</gene>
<keyword evidence="2" id="KW-1185">Reference proteome</keyword>
<comment type="caution">
    <text evidence="1">The sequence shown here is derived from an EMBL/GenBank/DDBJ whole genome shotgun (WGS) entry which is preliminary data.</text>
</comment>
<accession>A0A8X6Y5U9</accession>
<evidence type="ECO:0000313" key="2">
    <source>
        <dbReference type="Proteomes" id="UP000886998"/>
    </source>
</evidence>
<proteinExistence type="predicted"/>
<evidence type="ECO:0000313" key="1">
    <source>
        <dbReference type="EMBL" id="GFY64920.1"/>
    </source>
</evidence>
<organism evidence="1 2">
    <name type="scientific">Trichonephila inaurata madagascariensis</name>
    <dbReference type="NCBI Taxonomy" id="2747483"/>
    <lineage>
        <taxon>Eukaryota</taxon>
        <taxon>Metazoa</taxon>
        <taxon>Ecdysozoa</taxon>
        <taxon>Arthropoda</taxon>
        <taxon>Chelicerata</taxon>
        <taxon>Arachnida</taxon>
        <taxon>Araneae</taxon>
        <taxon>Araneomorphae</taxon>
        <taxon>Entelegynae</taxon>
        <taxon>Araneoidea</taxon>
        <taxon>Nephilidae</taxon>
        <taxon>Trichonephila</taxon>
        <taxon>Trichonephila inaurata</taxon>
    </lineage>
</organism>
<name>A0A8X6Y5U9_9ARAC</name>